<dbReference type="SUPFAM" id="SSF89392">
    <property type="entry name" value="Prokaryotic lipoproteins and lipoprotein localization factors"/>
    <property type="match status" value="1"/>
</dbReference>
<sequence length="348" mass="36621">MNPKKRAVTVAVAGTAIGAAGLAVMAMPAGAEEAPELPPVSAQELVSSVLRADIPALAGNVRIENDLGLPSMPGLPVLDVESARVYHDGDEGSRIALEQGSSELTVVQNGGTVWSYDSAENSATKLTVPAETREHRAHAQEGFSDPTSAAGQLLDYVRQSSTVSVDGTASVADRPAYELVLTPKPSERTLLREVRIAVDSETRVPLRMSVLTNGTTEPALEIGFTDIDFGQQPANLFQFTPPQGATVTEERPRAHDERMPAGAIGEFSGEGWDTVYTGTVPADLTAAQDTEGRDVQSLLDRLGKRVSGDFGSGYAIETKVGTAIVTDDGRFAVGAVPQQVLTDALAQR</sequence>
<dbReference type="EMBL" id="SWMS01000031">
    <property type="protein sequence ID" value="TKG61309.1"/>
    <property type="molecule type" value="Genomic_DNA"/>
</dbReference>
<reference evidence="2 3" key="1">
    <citation type="journal article" date="2015" name="Antonie Van Leeuwenhoek">
        <title>Prauserella endophytica sp. nov., an endophytic actinobacterium isolated from Tamarix taklamakanensis.</title>
        <authorList>
            <person name="Liu J.M."/>
            <person name="Habden X."/>
            <person name="Guo L."/>
            <person name="Tuo L."/>
            <person name="Jiang Z.K."/>
            <person name="Liu S.W."/>
            <person name="Liu X.F."/>
            <person name="Chen L."/>
            <person name="Li R.F."/>
            <person name="Zhang Y.Q."/>
            <person name="Sun C.H."/>
        </authorList>
    </citation>
    <scope>NUCLEOTIDE SEQUENCE [LARGE SCALE GENOMIC DNA]</scope>
    <source>
        <strain evidence="2 3">CGMCC 4.7182</strain>
    </source>
</reference>
<feature type="chain" id="PRO_5047350294" evidence="1">
    <location>
        <begin position="32"/>
        <end position="348"/>
    </location>
</feature>
<accession>A0ABY2RUQ1</accession>
<evidence type="ECO:0000256" key="1">
    <source>
        <dbReference type="SAM" id="SignalP"/>
    </source>
</evidence>
<evidence type="ECO:0000313" key="3">
    <source>
        <dbReference type="Proteomes" id="UP000309992"/>
    </source>
</evidence>
<gene>
    <name evidence="2" type="ORF">FCN18_33640</name>
</gene>
<evidence type="ECO:0000313" key="2">
    <source>
        <dbReference type="EMBL" id="TKG61309.1"/>
    </source>
</evidence>
<proteinExistence type="predicted"/>
<dbReference type="InterPro" id="IPR029046">
    <property type="entry name" value="LolA/LolB/LppX"/>
</dbReference>
<keyword evidence="3" id="KW-1185">Reference proteome</keyword>
<dbReference type="PANTHER" id="PTHR37507:SF2">
    <property type="entry name" value="SPORULATION PROTEIN YDCC"/>
    <property type="match status" value="1"/>
</dbReference>
<dbReference type="Proteomes" id="UP000309992">
    <property type="component" value="Unassembled WGS sequence"/>
</dbReference>
<organism evidence="2 3">
    <name type="scientific">Prauserella endophytica</name>
    <dbReference type="NCBI Taxonomy" id="1592324"/>
    <lineage>
        <taxon>Bacteria</taxon>
        <taxon>Bacillati</taxon>
        <taxon>Actinomycetota</taxon>
        <taxon>Actinomycetes</taxon>
        <taxon>Pseudonocardiales</taxon>
        <taxon>Pseudonocardiaceae</taxon>
        <taxon>Prauserella</taxon>
        <taxon>Prauserella coralliicola group</taxon>
    </lineage>
</organism>
<comment type="caution">
    <text evidence="2">The sequence shown here is derived from an EMBL/GenBank/DDBJ whole genome shotgun (WGS) entry which is preliminary data.</text>
</comment>
<dbReference type="Gene3D" id="2.50.20.10">
    <property type="entry name" value="Lipoprotein localisation LolA/LolB/LppX"/>
    <property type="match status" value="1"/>
</dbReference>
<keyword evidence="2" id="KW-0449">Lipoprotein</keyword>
<keyword evidence="1" id="KW-0732">Signal</keyword>
<name>A0ABY2RUQ1_9PSEU</name>
<feature type="signal peptide" evidence="1">
    <location>
        <begin position="1"/>
        <end position="31"/>
    </location>
</feature>
<dbReference type="InterPro" id="IPR052944">
    <property type="entry name" value="Sporulation_related"/>
</dbReference>
<protein>
    <submittedName>
        <fullName evidence="2">Outer membrane lipoprotein carrier protein LolA</fullName>
    </submittedName>
</protein>
<dbReference type="PANTHER" id="PTHR37507">
    <property type="entry name" value="SPORULATION PROTEIN YDCC"/>
    <property type="match status" value="1"/>
</dbReference>
<dbReference type="RefSeq" id="WP_137097059.1">
    <property type="nucleotide sequence ID" value="NZ_SWMS01000031.1"/>
</dbReference>